<dbReference type="NCBIfam" id="NF047509">
    <property type="entry name" value="Rv3131_FMN_oxido"/>
    <property type="match status" value="1"/>
</dbReference>
<keyword evidence="3" id="KW-1185">Reference proteome</keyword>
<dbReference type="AlphaFoldDB" id="A0A9W6R9C5"/>
<evidence type="ECO:0000313" key="2">
    <source>
        <dbReference type="EMBL" id="GLY69927.1"/>
    </source>
</evidence>
<evidence type="ECO:0000256" key="1">
    <source>
        <dbReference type="SAM" id="MobiDB-lite"/>
    </source>
</evidence>
<organism evidence="2 3">
    <name type="scientific">Amycolatopsis taiwanensis</name>
    <dbReference type="NCBI Taxonomy" id="342230"/>
    <lineage>
        <taxon>Bacteria</taxon>
        <taxon>Bacillati</taxon>
        <taxon>Actinomycetota</taxon>
        <taxon>Actinomycetes</taxon>
        <taxon>Pseudonocardiales</taxon>
        <taxon>Pseudonocardiaceae</taxon>
        <taxon>Amycolatopsis</taxon>
    </lineage>
</organism>
<dbReference type="SUPFAM" id="SSF55469">
    <property type="entry name" value="FMN-dependent nitroreductase-like"/>
    <property type="match status" value="2"/>
</dbReference>
<dbReference type="RefSeq" id="WP_285489296.1">
    <property type="nucleotide sequence ID" value="NZ_BSTI01000019.1"/>
</dbReference>
<feature type="region of interest" description="Disordered" evidence="1">
    <location>
        <begin position="293"/>
        <end position="313"/>
    </location>
</feature>
<evidence type="ECO:0000313" key="3">
    <source>
        <dbReference type="Proteomes" id="UP001165136"/>
    </source>
</evidence>
<dbReference type="GO" id="GO:0016491">
    <property type="term" value="F:oxidoreductase activity"/>
    <property type="evidence" value="ECO:0007669"/>
    <property type="project" value="InterPro"/>
</dbReference>
<reference evidence="2" key="1">
    <citation type="submission" date="2023-03" db="EMBL/GenBank/DDBJ databases">
        <title>Amycolatopsis taiwanensis NBRC 103393.</title>
        <authorList>
            <person name="Ichikawa N."/>
            <person name="Sato H."/>
            <person name="Tonouchi N."/>
        </authorList>
    </citation>
    <scope>NUCLEOTIDE SEQUENCE</scope>
    <source>
        <strain evidence="2">NBRC 103393</strain>
    </source>
</reference>
<dbReference type="Proteomes" id="UP001165136">
    <property type="component" value="Unassembled WGS sequence"/>
</dbReference>
<name>A0A9W6R9C5_9PSEU</name>
<gene>
    <name evidence="2" type="ORF">Atai01_65460</name>
</gene>
<dbReference type="InterPro" id="IPR000415">
    <property type="entry name" value="Nitroreductase-like"/>
</dbReference>
<dbReference type="EMBL" id="BSTI01000019">
    <property type="protein sequence ID" value="GLY69927.1"/>
    <property type="molecule type" value="Genomic_DNA"/>
</dbReference>
<dbReference type="Gene3D" id="3.40.109.10">
    <property type="entry name" value="NADH Oxidase"/>
    <property type="match status" value="1"/>
</dbReference>
<accession>A0A9W6R9C5</accession>
<comment type="caution">
    <text evidence="2">The sequence shown here is derived from an EMBL/GenBank/DDBJ whole genome shotgun (WGS) entry which is preliminary data.</text>
</comment>
<protein>
    <submittedName>
        <fullName evidence="2">NAD(P)H nitroreductase</fullName>
    </submittedName>
</protein>
<proteinExistence type="predicted"/>
<sequence>MTWSSSEVGVFARAVSHAPSVHDTQPWALEAHAEEAELYERFEAALPRHDPSGRDRTISCGAALTNLELAVRALGWDTEVSLFPEPDRPELVARVRAAGRKDTSETEVERYAAIFRRHSYREPFSLHPLSRGTLRALAGVVDDPGVRVRVIDPRTESSTLAELFDYAAGVLRADRAYQRELSTWTRGPSESTLPWGGLVRTDTRVPDTVTLTERLMREGILVVLTTDDGRRDHVLAGAAMQQVWLAAITRGLVASVLTQPLQLREVRAGLIGRLGLSEYPQLFLRVGNPVTAPEPDAPIETTGRPPSQAPVRS</sequence>